<sequence>MWLIVPAQGVKQCSAPPEHPHARLNARFVGRRSFSSGEKVHYSCAEDRSPSRGSRAAQCVEGAWTRVTLKCDKRSCGNAGDLPNGHFLYEGNSFFGERVYAVCNDGFAVKGLNYLICKKSGWTGEFPTCGEGRAACSGPVVANSVRSGGNVSVHQAGDNVTFTCARGFQLDGARQVTCGPGGRWQPQPPRCRPSEASTDNEPSTSACSLPAAGGCDAPPTVRSSNAHLAAKYVTVARFASGARVQYACDVGHAQAGGSRYRTCKSGRWTPLLLKCELKACGSAGEILHGHFTYTGVDFGDTAAAVCDEGYILVGRATRRCMSGGWDGRVPVCEGATDTSEEFQEPPFAYRSVVRYRCREGTLVGPREVWCTAGGTWSAPPPQCKEVTCPSPNVPRAFWTGAQNRLHRYRDTISMGCEAGFALIGPSAVTCGRDGRWSPGLPTCGRAREWSA</sequence>
<dbReference type="PANTHER" id="PTHR45656:SF4">
    <property type="entry name" value="PROTEIN CBR-CLEC-78"/>
    <property type="match status" value="1"/>
</dbReference>
<evidence type="ECO:0000256" key="5">
    <source>
        <dbReference type="SAM" id="MobiDB-lite"/>
    </source>
</evidence>
<feature type="region of interest" description="Disordered" evidence="5">
    <location>
        <begin position="179"/>
        <end position="205"/>
    </location>
</feature>
<dbReference type="InterPro" id="IPR000436">
    <property type="entry name" value="Sushi_SCR_CCP_dom"/>
</dbReference>
<feature type="disulfide bond" evidence="4">
    <location>
        <begin position="44"/>
        <end position="71"/>
    </location>
</feature>
<dbReference type="Gene3D" id="2.10.70.10">
    <property type="entry name" value="Complement Module, domain 1"/>
    <property type="match status" value="7"/>
</dbReference>
<reference evidence="7" key="1">
    <citation type="submission" date="2023-05" db="EMBL/GenBank/DDBJ databases">
        <title>High-quality long-read genome of Scophthalmus maximus.</title>
        <authorList>
            <person name="Lien S."/>
            <person name="Martinez P."/>
        </authorList>
    </citation>
    <scope>NUCLEOTIDE SEQUENCE [LARGE SCALE GENOMIC DNA]</scope>
</reference>
<evidence type="ECO:0000259" key="6">
    <source>
        <dbReference type="PROSITE" id="PS50923"/>
    </source>
</evidence>
<reference evidence="7" key="2">
    <citation type="submission" date="2025-08" db="UniProtKB">
        <authorList>
            <consortium name="Ensembl"/>
        </authorList>
    </citation>
    <scope>IDENTIFICATION</scope>
</reference>
<dbReference type="Ensembl" id="ENSSMAT00000009067.2">
    <property type="protein sequence ID" value="ENSSMAP00000008957.2"/>
    <property type="gene ID" value="ENSSMAG00000005530.2"/>
</dbReference>
<feature type="disulfide bond" evidence="4">
    <location>
        <begin position="248"/>
        <end position="275"/>
    </location>
</feature>
<dbReference type="InterPro" id="IPR051277">
    <property type="entry name" value="SEZ6_CSMD_C4BPB_Regulators"/>
</dbReference>
<protein>
    <recommendedName>
        <fullName evidence="6">Sushi domain-containing protein</fullName>
    </recommendedName>
</protein>
<dbReference type="Pfam" id="PF00084">
    <property type="entry name" value="Sushi"/>
    <property type="match status" value="6"/>
</dbReference>
<name>A0A8D2ZX04_SCOMX</name>
<dbReference type="CDD" id="cd00033">
    <property type="entry name" value="CCP"/>
    <property type="match status" value="7"/>
</dbReference>
<feature type="domain" description="Sushi" evidence="6">
    <location>
        <begin position="330"/>
        <end position="385"/>
    </location>
</feature>
<organism evidence="7 8">
    <name type="scientific">Scophthalmus maximus</name>
    <name type="common">Turbot</name>
    <name type="synonym">Psetta maxima</name>
    <dbReference type="NCBI Taxonomy" id="52904"/>
    <lineage>
        <taxon>Eukaryota</taxon>
        <taxon>Metazoa</taxon>
        <taxon>Chordata</taxon>
        <taxon>Craniata</taxon>
        <taxon>Vertebrata</taxon>
        <taxon>Euteleostomi</taxon>
        <taxon>Actinopterygii</taxon>
        <taxon>Neopterygii</taxon>
        <taxon>Teleostei</taxon>
        <taxon>Neoteleostei</taxon>
        <taxon>Acanthomorphata</taxon>
        <taxon>Carangaria</taxon>
        <taxon>Pleuronectiformes</taxon>
        <taxon>Pleuronectoidei</taxon>
        <taxon>Scophthalmidae</taxon>
        <taxon>Scophthalmus</taxon>
    </lineage>
</organism>
<keyword evidence="2" id="KW-0677">Repeat</keyword>
<accession>A0A8D2ZX04</accession>
<dbReference type="PANTHER" id="PTHR45656">
    <property type="entry name" value="PROTEIN CBR-CLEC-78"/>
    <property type="match status" value="1"/>
</dbReference>
<keyword evidence="1" id="KW-0732">Signal</keyword>
<evidence type="ECO:0000256" key="2">
    <source>
        <dbReference type="ARBA" id="ARBA00022737"/>
    </source>
</evidence>
<proteinExistence type="predicted"/>
<keyword evidence="3 4" id="KW-1015">Disulfide bond</keyword>
<evidence type="ECO:0000256" key="1">
    <source>
        <dbReference type="ARBA" id="ARBA00022729"/>
    </source>
</evidence>
<feature type="domain" description="Sushi" evidence="6">
    <location>
        <begin position="213"/>
        <end position="277"/>
    </location>
</feature>
<evidence type="ECO:0000313" key="8">
    <source>
        <dbReference type="Proteomes" id="UP000694558"/>
    </source>
</evidence>
<dbReference type="SUPFAM" id="SSF57535">
    <property type="entry name" value="Complement control module/SCR domain"/>
    <property type="match status" value="7"/>
</dbReference>
<feature type="domain" description="Sushi" evidence="6">
    <location>
        <begin position="11"/>
        <end position="73"/>
    </location>
</feature>
<feature type="disulfide bond" evidence="4">
    <location>
        <begin position="164"/>
        <end position="191"/>
    </location>
</feature>
<dbReference type="AlphaFoldDB" id="A0A8D2ZX04"/>
<gene>
    <name evidence="7" type="primary">LOC118317015</name>
</gene>
<keyword evidence="4" id="KW-0768">Sushi</keyword>
<feature type="domain" description="Sushi" evidence="6">
    <location>
        <begin position="386"/>
        <end position="445"/>
    </location>
</feature>
<dbReference type="SMART" id="SM00032">
    <property type="entry name" value="CCP"/>
    <property type="match status" value="7"/>
</dbReference>
<feature type="domain" description="Sushi" evidence="6">
    <location>
        <begin position="74"/>
        <end position="131"/>
    </location>
</feature>
<comment type="caution">
    <text evidence="4">Lacks conserved residue(s) required for the propagation of feature annotation.</text>
</comment>
<evidence type="ECO:0000256" key="4">
    <source>
        <dbReference type="PROSITE-ProRule" id="PRU00302"/>
    </source>
</evidence>
<feature type="domain" description="Sushi" evidence="6">
    <location>
        <begin position="134"/>
        <end position="193"/>
    </location>
</feature>
<dbReference type="GeneTree" id="ENSGT00940000154967"/>
<dbReference type="InterPro" id="IPR035976">
    <property type="entry name" value="Sushi/SCR/CCP_sf"/>
</dbReference>
<feature type="disulfide bond" evidence="4">
    <location>
        <begin position="416"/>
        <end position="443"/>
    </location>
</feature>
<evidence type="ECO:0000313" key="7">
    <source>
        <dbReference type="Ensembl" id="ENSSMAP00000008957.2"/>
    </source>
</evidence>
<feature type="compositionally biased region" description="Polar residues" evidence="5">
    <location>
        <begin position="195"/>
        <end position="205"/>
    </location>
</feature>
<dbReference type="Proteomes" id="UP000694558">
    <property type="component" value="Chromosome 11"/>
</dbReference>
<dbReference type="PROSITE" id="PS50923">
    <property type="entry name" value="SUSHI"/>
    <property type="match status" value="6"/>
</dbReference>
<evidence type="ECO:0000256" key="3">
    <source>
        <dbReference type="ARBA" id="ARBA00023157"/>
    </source>
</evidence>